<dbReference type="SUPFAM" id="SSF53335">
    <property type="entry name" value="S-adenosyl-L-methionine-dependent methyltransferases"/>
    <property type="match status" value="1"/>
</dbReference>
<comment type="caution">
    <text evidence="2">The sequence shown here is derived from an EMBL/GenBank/DDBJ whole genome shotgun (WGS) entry which is preliminary data.</text>
</comment>
<keyword evidence="3" id="KW-1185">Reference proteome</keyword>
<dbReference type="GO" id="GO:0005829">
    <property type="term" value="C:cytosol"/>
    <property type="evidence" value="ECO:0007669"/>
    <property type="project" value="TreeGrafter"/>
</dbReference>
<dbReference type="Proteomes" id="UP000054742">
    <property type="component" value="Unassembled WGS sequence"/>
</dbReference>
<dbReference type="STRING" id="29422.Lbru_2670"/>
<dbReference type="GO" id="GO:0036307">
    <property type="term" value="F:23S rRNA (adenine(2030)-N(6))-methyltransferase activity"/>
    <property type="evidence" value="ECO:0007669"/>
    <property type="project" value="UniProtKB-UniRule"/>
</dbReference>
<keyword evidence="1" id="KW-0489">Methyltransferase</keyword>
<comment type="catalytic activity">
    <reaction evidence="1">
        <text>adenosine(2030) in 23S rRNA + S-adenosyl-L-methionine = N(6)-methyladenosine(2030) in 23S rRNA + S-adenosyl-L-homocysteine + H(+)</text>
        <dbReference type="Rhea" id="RHEA:43736"/>
        <dbReference type="Rhea" id="RHEA-COMP:10668"/>
        <dbReference type="Rhea" id="RHEA-COMP:10669"/>
        <dbReference type="ChEBI" id="CHEBI:15378"/>
        <dbReference type="ChEBI" id="CHEBI:57856"/>
        <dbReference type="ChEBI" id="CHEBI:59789"/>
        <dbReference type="ChEBI" id="CHEBI:74411"/>
        <dbReference type="ChEBI" id="CHEBI:74449"/>
        <dbReference type="EC" id="2.1.1.266"/>
    </reaction>
</comment>
<feature type="binding site" evidence="1">
    <location>
        <position position="119"/>
    </location>
    <ligand>
        <name>S-adenosyl-L-methionine</name>
        <dbReference type="ChEBI" id="CHEBI:59789"/>
    </ligand>
</feature>
<dbReference type="EC" id="2.1.1.266" evidence="1"/>
<keyword evidence="1" id="KW-0694">RNA-binding</keyword>
<comment type="subunit">
    <text evidence="1">Monomer.</text>
</comment>
<dbReference type="RefSeq" id="WP_058442634.1">
    <property type="nucleotide sequence ID" value="NZ_CAAAHU010000004.1"/>
</dbReference>
<dbReference type="PANTHER" id="PTHR37426">
    <property type="entry name" value="RIBOSOMAL RNA LARGE SUBUNIT METHYLTRANSFERASE J"/>
    <property type="match status" value="1"/>
</dbReference>
<feature type="binding site" evidence="1">
    <location>
        <begin position="144"/>
        <end position="145"/>
    </location>
    <ligand>
        <name>S-adenosyl-L-methionine</name>
        <dbReference type="ChEBI" id="CHEBI:59789"/>
    </ligand>
</feature>
<dbReference type="GO" id="GO:0070475">
    <property type="term" value="P:rRNA base methylation"/>
    <property type="evidence" value="ECO:0007669"/>
    <property type="project" value="UniProtKB-UniRule"/>
</dbReference>
<dbReference type="AlphaFoldDB" id="A0A0W0S4S5"/>
<dbReference type="EMBL" id="LNXV01000033">
    <property type="protein sequence ID" value="KTC78378.1"/>
    <property type="molecule type" value="Genomic_DNA"/>
</dbReference>
<gene>
    <name evidence="1" type="primary">rlmJ</name>
    <name evidence="2" type="ORF">Lbru_2670</name>
</gene>
<name>A0A0W0S4S5_9GAMM</name>
<accession>A0A0W0S4S5</accession>
<keyword evidence="1" id="KW-0698">rRNA processing</keyword>
<evidence type="ECO:0000313" key="2">
    <source>
        <dbReference type="EMBL" id="KTC78378.1"/>
    </source>
</evidence>
<dbReference type="InterPro" id="IPR029063">
    <property type="entry name" value="SAM-dependent_MTases_sf"/>
</dbReference>
<feature type="active site" description="Proton acceptor" evidence="1">
    <location>
        <position position="165"/>
    </location>
</feature>
<protein>
    <recommendedName>
        <fullName evidence="1">Ribosomal RNA large subunit methyltransferase J</fullName>
        <ecNumber evidence="1">2.1.1.266</ecNumber>
    </recommendedName>
    <alternativeName>
        <fullName evidence="1">23S rRNA (adenine(2030)-N6)-methyltransferase</fullName>
    </alternativeName>
    <alternativeName>
        <fullName evidence="1">23S rRNA m6A2030 methyltransferase</fullName>
    </alternativeName>
</protein>
<feature type="binding site" evidence="1">
    <location>
        <position position="165"/>
    </location>
    <ligand>
        <name>S-adenosyl-L-methionine</name>
        <dbReference type="ChEBI" id="CHEBI:59789"/>
    </ligand>
</feature>
<dbReference type="OrthoDB" id="9791274at2"/>
<dbReference type="GO" id="GO:0003723">
    <property type="term" value="F:RNA binding"/>
    <property type="evidence" value="ECO:0007669"/>
    <property type="project" value="UniProtKB-UniRule"/>
</dbReference>
<feature type="binding site" evidence="1">
    <location>
        <position position="101"/>
    </location>
    <ligand>
        <name>S-adenosyl-L-methionine</name>
        <dbReference type="ChEBI" id="CHEBI:59789"/>
    </ligand>
</feature>
<dbReference type="PATRIC" id="fig|29422.6.peg.2835"/>
<proteinExistence type="inferred from homology"/>
<dbReference type="Gene3D" id="3.40.50.150">
    <property type="entry name" value="Vaccinia Virus protein VP39"/>
    <property type="match status" value="1"/>
</dbReference>
<keyword evidence="1" id="KW-0808">Transferase</keyword>
<sequence length="276" mass="31727">MLSYQHGYHAGNFADVVKHLTLSRILNYMITKEKPVFYLETHSGKGIYDLKDSQATKTGEYLQGINLVWEHKNQFSPLFSPYFQCISHINKPTGLRFYPGSPSLAIEMLRPQDRLYCCELHPREFEQLATLPHANKRVFFSHSNGLANLNSLLPPPERRGVIFLDPSYEIKEEYKEIPKAIKSAYQRFSTGIFCLWYPLVDNRLHQQLLRGMESIDTQNKLRLEFYLTGANQQGMTGCGLSIINPPYTLAKEMKSILEQLRTVFNPGVSSFLLKAD</sequence>
<feature type="site" description="Interaction with substrate rRNA" evidence="1">
    <location>
        <position position="4"/>
    </location>
</feature>
<feature type="binding site" evidence="1">
    <location>
        <position position="19"/>
    </location>
    <ligand>
        <name>S-adenosyl-L-methionine</name>
        <dbReference type="ChEBI" id="CHEBI:59789"/>
    </ligand>
</feature>
<evidence type="ECO:0000313" key="3">
    <source>
        <dbReference type="Proteomes" id="UP000054742"/>
    </source>
</evidence>
<dbReference type="InterPro" id="IPR007473">
    <property type="entry name" value="RlmJ"/>
</dbReference>
<evidence type="ECO:0000256" key="1">
    <source>
        <dbReference type="HAMAP-Rule" id="MF_00934"/>
    </source>
</evidence>
<keyword evidence="1" id="KW-0949">S-adenosyl-L-methionine</keyword>
<reference evidence="2 3" key="1">
    <citation type="submission" date="2015-11" db="EMBL/GenBank/DDBJ databases">
        <title>Genomic analysis of 38 Legionella species identifies large and diverse effector repertoires.</title>
        <authorList>
            <person name="Burstein D."/>
            <person name="Amaro F."/>
            <person name="Zusman T."/>
            <person name="Lifshitz Z."/>
            <person name="Cohen O."/>
            <person name="Gilbert J.A."/>
            <person name="Pupko T."/>
            <person name="Shuman H.A."/>
            <person name="Segal G."/>
        </authorList>
    </citation>
    <scope>NUCLEOTIDE SEQUENCE [LARGE SCALE GENOMIC DNA]</scope>
    <source>
        <strain evidence="2 3">ATCC 43878</strain>
    </source>
</reference>
<organism evidence="2 3">
    <name type="scientific">Legionella brunensis</name>
    <dbReference type="NCBI Taxonomy" id="29422"/>
    <lineage>
        <taxon>Bacteria</taxon>
        <taxon>Pseudomonadati</taxon>
        <taxon>Pseudomonadota</taxon>
        <taxon>Gammaproteobacteria</taxon>
        <taxon>Legionellales</taxon>
        <taxon>Legionellaceae</taxon>
        <taxon>Legionella</taxon>
    </lineage>
</organism>
<feature type="binding site" evidence="1">
    <location>
        <position position="42"/>
    </location>
    <ligand>
        <name>S-adenosyl-L-methionine</name>
        <dbReference type="ChEBI" id="CHEBI:59789"/>
    </ligand>
</feature>
<dbReference type="Pfam" id="PF04378">
    <property type="entry name" value="RsmJ"/>
    <property type="match status" value="1"/>
</dbReference>
<dbReference type="PANTHER" id="PTHR37426:SF1">
    <property type="entry name" value="RIBOSOMAL RNA LARGE SUBUNIT METHYLTRANSFERASE J"/>
    <property type="match status" value="1"/>
</dbReference>
<comment type="similarity">
    <text evidence="1">Belongs to the RlmJ family.</text>
</comment>
<dbReference type="HAMAP" id="MF_00934">
    <property type="entry name" value="23SrRNA_methyltr_J"/>
    <property type="match status" value="1"/>
</dbReference>
<comment type="function">
    <text evidence="1">Specifically methylates the adenine in position 2030 of 23S rRNA.</text>
</comment>